<evidence type="ECO:0000256" key="6">
    <source>
        <dbReference type="ARBA" id="ARBA00022968"/>
    </source>
</evidence>
<dbReference type="UniPathway" id="UPA00958"/>
<comment type="catalytic activity">
    <reaction evidence="7">
        <text>alpha-Kdo-(2-&gt;6)-lipid IVA (E. coli) + CMP-3-deoxy-beta-D-manno-octulosonate = alpha-Kdo-(2-&gt;4)-alpha-Kdo-(2-&gt;6)-lipid IVA (E. coli) + CMP + H(+)</text>
        <dbReference type="Rhea" id="RHEA:28062"/>
        <dbReference type="ChEBI" id="CHEBI:15378"/>
        <dbReference type="ChEBI" id="CHEBI:60364"/>
        <dbReference type="ChEBI" id="CHEBI:60365"/>
        <dbReference type="ChEBI" id="CHEBI:60377"/>
        <dbReference type="ChEBI" id="CHEBI:85987"/>
        <dbReference type="EC" id="2.4.99.13"/>
    </reaction>
</comment>
<keyword evidence="6" id="KW-0735">Signal-anchor</keyword>
<feature type="site" description="Transition state stabilizer" evidence="13">
    <location>
        <position position="129"/>
    </location>
</feature>
<comment type="catalytic activity">
    <reaction evidence="8 14">
        <text>lipid IVA (E. coli) + CMP-3-deoxy-beta-D-manno-octulosonate = alpha-Kdo-(2-&gt;6)-lipid IVA (E. coli) + CMP + H(+)</text>
        <dbReference type="Rhea" id="RHEA:28066"/>
        <dbReference type="ChEBI" id="CHEBI:15378"/>
        <dbReference type="ChEBI" id="CHEBI:58603"/>
        <dbReference type="ChEBI" id="CHEBI:60364"/>
        <dbReference type="ChEBI" id="CHEBI:60377"/>
        <dbReference type="ChEBI" id="CHEBI:85987"/>
        <dbReference type="EC" id="2.4.99.12"/>
    </reaction>
</comment>
<dbReference type="GO" id="GO:0009245">
    <property type="term" value="P:lipid A biosynthetic process"/>
    <property type="evidence" value="ECO:0007669"/>
    <property type="project" value="TreeGrafter"/>
</dbReference>
<dbReference type="FunFam" id="3.40.50.11720:FF:000001">
    <property type="entry name" value="3-deoxy-D-manno-octulosonic acid transferase"/>
    <property type="match status" value="1"/>
</dbReference>
<evidence type="ECO:0000256" key="12">
    <source>
        <dbReference type="PIRSR" id="PIRSR639901-1"/>
    </source>
</evidence>
<keyword evidence="14" id="KW-0448">Lipopolysaccharide biosynthesis</keyword>
<comment type="similarity">
    <text evidence="3">Belongs to the glycosyltransferase group 1 family. Glycosyltransferase 30 subfamily.</text>
</comment>
<organism evidence="16 17">
    <name type="scientific">Candidatus Erwinia haradaeae</name>
    <dbReference type="NCBI Taxonomy" id="1922217"/>
    <lineage>
        <taxon>Bacteria</taxon>
        <taxon>Pseudomonadati</taxon>
        <taxon>Pseudomonadota</taxon>
        <taxon>Gammaproteobacteria</taxon>
        <taxon>Enterobacterales</taxon>
        <taxon>Erwiniaceae</taxon>
        <taxon>Erwinia</taxon>
    </lineage>
</organism>
<keyword evidence="16" id="KW-0328">Glycosyltransferase</keyword>
<evidence type="ECO:0000256" key="10">
    <source>
        <dbReference type="ARBA" id="ARBA00060558"/>
    </source>
</evidence>
<feature type="site" description="Transition state stabilizer" evidence="13">
    <location>
        <position position="207"/>
    </location>
</feature>
<evidence type="ECO:0000256" key="11">
    <source>
        <dbReference type="ARBA" id="ARBA00060660"/>
    </source>
</evidence>
<evidence type="ECO:0000256" key="4">
    <source>
        <dbReference type="ARBA" id="ARBA00019077"/>
    </source>
</evidence>
<evidence type="ECO:0000313" key="16">
    <source>
        <dbReference type="EMBL" id="VFP78533.1"/>
    </source>
</evidence>
<keyword evidence="6" id="KW-0812">Transmembrane</keyword>
<dbReference type="InterPro" id="IPR038107">
    <property type="entry name" value="Glycos_transf_N_sf"/>
</dbReference>
<dbReference type="NCBIfam" id="NF004388">
    <property type="entry name" value="PRK05749.1-4"/>
    <property type="match status" value="1"/>
</dbReference>
<dbReference type="Gene3D" id="3.40.50.11720">
    <property type="entry name" value="3-Deoxy-D-manno-octulosonic-acid transferase, N-terminal domain"/>
    <property type="match status" value="1"/>
</dbReference>
<dbReference type="EC" id="2.4.99.12" evidence="14"/>
<protein>
    <recommendedName>
        <fullName evidence="4 14">3-deoxy-D-manno-octulosonic acid transferase</fullName>
        <shortName evidence="14">Kdo transferase</shortName>
        <ecNumber evidence="14">2.4.99.12</ecNumber>
    </recommendedName>
    <alternativeName>
        <fullName evidence="14">Lipid IV(A) 3-deoxy-D-manno-octulosonic acid transferase</fullName>
    </alternativeName>
</protein>
<comment type="pathway">
    <text evidence="10">Glycolipid biosynthesis; KDO(2)-lipid A biosynthesis; KDO(2)-lipid A from CMP-3-deoxy-D-manno-octulosonate and lipid IV(A): step 1/4.</text>
</comment>
<evidence type="ECO:0000256" key="5">
    <source>
        <dbReference type="ARBA" id="ARBA00022679"/>
    </source>
</evidence>
<comment type="function">
    <text evidence="9">Involved in lipopolysaccharide (LPS) biosynthesis. Catalyzes the transfer of two 3-deoxy-D-manno-octulosonate (Kdo) residues from CMP-Kdo to lipid IV(A), the tetraacyldisaccharide-1,4'-bisphosphate precursor of lipid A.</text>
</comment>
<keyword evidence="14" id="KW-1003">Cell membrane</keyword>
<dbReference type="Proteomes" id="UP000294364">
    <property type="component" value="Chromosome"/>
</dbReference>
<dbReference type="InterPro" id="IPR039901">
    <property type="entry name" value="Kdotransferase"/>
</dbReference>
<comment type="pathway">
    <text evidence="11">Glycolipid biosynthesis; KDO(2)-lipid A biosynthesis; KDO(2)-lipid A from CMP-3-deoxy-D-manno-octulosonate and lipid IV(A): step 2/4.</text>
</comment>
<dbReference type="GO" id="GO:0043842">
    <property type="term" value="F:Kdo transferase activity"/>
    <property type="evidence" value="ECO:0007669"/>
    <property type="project" value="UniProtKB-EC"/>
</dbReference>
<dbReference type="Pfam" id="PF04413">
    <property type="entry name" value="Glycos_transf_N"/>
    <property type="match status" value="1"/>
</dbReference>
<evidence type="ECO:0000256" key="3">
    <source>
        <dbReference type="ARBA" id="ARBA00006380"/>
    </source>
</evidence>
<proteinExistence type="inferred from homology"/>
<dbReference type="NCBIfam" id="NF004385">
    <property type="entry name" value="PRK05749.1-1"/>
    <property type="match status" value="1"/>
</dbReference>
<evidence type="ECO:0000256" key="14">
    <source>
        <dbReference type="RuleBase" id="RU365103"/>
    </source>
</evidence>
<dbReference type="AlphaFoldDB" id="A0A451CYN1"/>
<feature type="active site" description="Proton acceptor" evidence="12">
    <location>
        <position position="59"/>
    </location>
</feature>
<reference evidence="16 17" key="1">
    <citation type="submission" date="2019-02" db="EMBL/GenBank/DDBJ databases">
        <authorList>
            <person name="Manzano-Marin A."/>
            <person name="Manzano-Marin A."/>
        </authorList>
    </citation>
    <scope>NUCLEOTIDE SEQUENCE [LARGE SCALE GENOMIC DNA]</scope>
    <source>
        <strain evidence="16 17">ErCicurtihirsuta</strain>
    </source>
</reference>
<name>A0A451CYN1_9GAMM</name>
<dbReference type="OrthoDB" id="9789797at2"/>
<evidence type="ECO:0000256" key="1">
    <source>
        <dbReference type="ARBA" id="ARBA00004388"/>
    </source>
</evidence>
<dbReference type="SUPFAM" id="SSF53756">
    <property type="entry name" value="UDP-Glycosyltransferase/glycogen phosphorylase"/>
    <property type="match status" value="1"/>
</dbReference>
<evidence type="ECO:0000256" key="8">
    <source>
        <dbReference type="ARBA" id="ARBA00049183"/>
    </source>
</evidence>
<evidence type="ECO:0000256" key="9">
    <source>
        <dbReference type="ARBA" id="ARBA00059802"/>
    </source>
</evidence>
<comment type="pathway">
    <text evidence="2 14">Bacterial outer membrane biogenesis; LPS core biosynthesis.</text>
</comment>
<dbReference type="GO" id="GO:0009244">
    <property type="term" value="P:lipopolysaccharide core region biosynthetic process"/>
    <property type="evidence" value="ECO:0007669"/>
    <property type="project" value="UniProtKB-UniRule"/>
</dbReference>
<dbReference type="EMBL" id="LR217698">
    <property type="protein sequence ID" value="VFP78533.1"/>
    <property type="molecule type" value="Genomic_DNA"/>
</dbReference>
<dbReference type="FunFam" id="3.40.50.2000:FF:000032">
    <property type="entry name" value="3-deoxy-D-manno-octulosonic acid transferase"/>
    <property type="match status" value="1"/>
</dbReference>
<dbReference type="GO" id="GO:0005886">
    <property type="term" value="C:plasma membrane"/>
    <property type="evidence" value="ECO:0007669"/>
    <property type="project" value="UniProtKB-SubCell"/>
</dbReference>
<comment type="subcellular location">
    <subcellularLocation>
        <location evidence="1">Cell inner membrane</location>
        <topology evidence="1">Single-pass membrane protein</topology>
        <orientation evidence="1">Cytoplasmic side</orientation>
    </subcellularLocation>
    <subcellularLocation>
        <location evidence="14">Cell membrane</location>
    </subcellularLocation>
</comment>
<evidence type="ECO:0000256" key="7">
    <source>
        <dbReference type="ARBA" id="ARBA00034401"/>
    </source>
</evidence>
<evidence type="ECO:0000313" key="17">
    <source>
        <dbReference type="Proteomes" id="UP000294364"/>
    </source>
</evidence>
<evidence type="ECO:0000259" key="15">
    <source>
        <dbReference type="Pfam" id="PF04413"/>
    </source>
</evidence>
<keyword evidence="14" id="KW-0472">Membrane</keyword>
<evidence type="ECO:0000256" key="13">
    <source>
        <dbReference type="PIRSR" id="PIRSR639901-2"/>
    </source>
</evidence>
<evidence type="ECO:0000256" key="2">
    <source>
        <dbReference type="ARBA" id="ARBA00004713"/>
    </source>
</evidence>
<gene>
    <name evidence="16" type="primary">waaA</name>
    <name evidence="16" type="ORF">ERCICURT3053_156</name>
</gene>
<keyword evidence="5 14" id="KW-0808">Transferase</keyword>
<comment type="function">
    <text evidence="14">Involved in lipopolysaccharide (LPS) biosynthesis. Catalyzes the transfer of 3-deoxy-D-manno-octulosonate (Kdo) residue(s) from CMP-Kdo to lipid IV(A), the tetraacyldisaccharide-1,4'-bisphosphate precursor of lipid A.</text>
</comment>
<dbReference type="PANTHER" id="PTHR42755:SF1">
    <property type="entry name" value="3-DEOXY-D-MANNO-OCTULOSONIC ACID TRANSFERASE, MITOCHONDRIAL-RELATED"/>
    <property type="match status" value="1"/>
</dbReference>
<dbReference type="PANTHER" id="PTHR42755">
    <property type="entry name" value="3-DEOXY-MANNO-OCTULOSONATE CYTIDYLYLTRANSFERASE"/>
    <property type="match status" value="1"/>
</dbReference>
<dbReference type="InterPro" id="IPR007507">
    <property type="entry name" value="Glycos_transf_N"/>
</dbReference>
<accession>A0A451CYN1</accession>
<dbReference type="Gene3D" id="3.40.50.2000">
    <property type="entry name" value="Glycogen Phosphorylase B"/>
    <property type="match status" value="1"/>
</dbReference>
<sequence length="438" mass="50817">MLFLYTILLYLLQPIIWLRLWCLSYKNIRYRERWPERYGFSIKTIQPHGIHLHAVSVGETLAILPLIQSLRYNYPNLPIVLTTMTPTGSELARTIVDHRIHHVYLPYDLPGSMKRFFKQTCPKLVIIMEKELWPNMISLLYNQNIPLIIVNARLSERSACSYKRISIFMKPLLQRIALIAAQSHEDGERFIKLGVDKNKIIITGNLKFDISITSEMKKKSNRLRHQWTFSRPKWIAASTHHGEEKIILETHQKLLKDFPDLLLILAPRHPSRCQKICYLTKKYNLNYILRSSNLVPSAKIQVVIIDTIGELMLLYGISDLAFVGGSLVKHGGHNPLEPASHSIPILMGPYTFNFKNICERIKKNNGLITVSSTSSLTKSIIMLLIHENLRVYYGSQAQRILKNNQGTRQQLLQILKPFLPPQHNYYENTTKNFRSHNY</sequence>
<feature type="domain" description="3-deoxy-D-manno-octulosonic-acid transferase N-terminal" evidence="15">
    <location>
        <begin position="32"/>
        <end position="210"/>
    </location>
</feature>